<feature type="signal peptide" evidence="1">
    <location>
        <begin position="1"/>
        <end position="27"/>
    </location>
</feature>
<dbReference type="Proteomes" id="UP000294919">
    <property type="component" value="Unassembled WGS sequence"/>
</dbReference>
<dbReference type="AlphaFoldDB" id="A0A4R2K745"/>
<evidence type="ECO:0008006" key="4">
    <source>
        <dbReference type="Google" id="ProtNLM"/>
    </source>
</evidence>
<feature type="chain" id="PRO_5020408876" description="Pyrroloquinoline-quinone binding quinoprotein" evidence="1">
    <location>
        <begin position="28"/>
        <end position="358"/>
    </location>
</feature>
<proteinExistence type="predicted"/>
<evidence type="ECO:0000313" key="3">
    <source>
        <dbReference type="Proteomes" id="UP000294919"/>
    </source>
</evidence>
<dbReference type="SUPFAM" id="SSF50998">
    <property type="entry name" value="Quinoprotein alcohol dehydrogenase-like"/>
    <property type="match status" value="1"/>
</dbReference>
<evidence type="ECO:0000256" key="1">
    <source>
        <dbReference type="SAM" id="SignalP"/>
    </source>
</evidence>
<name>A0A4R2K745_9FIRM</name>
<organism evidence="2 3">
    <name type="scientific">Marinisporobacter balticus</name>
    <dbReference type="NCBI Taxonomy" id="2018667"/>
    <lineage>
        <taxon>Bacteria</taxon>
        <taxon>Bacillati</taxon>
        <taxon>Bacillota</taxon>
        <taxon>Clostridia</taxon>
        <taxon>Peptostreptococcales</taxon>
        <taxon>Thermotaleaceae</taxon>
        <taxon>Marinisporobacter</taxon>
    </lineage>
</organism>
<dbReference type="RefSeq" id="WP_132247733.1">
    <property type="nucleotide sequence ID" value="NZ_SLWV01000034.1"/>
</dbReference>
<keyword evidence="3" id="KW-1185">Reference proteome</keyword>
<keyword evidence="1" id="KW-0732">Signal</keyword>
<reference evidence="2 3" key="1">
    <citation type="submission" date="2019-03" db="EMBL/GenBank/DDBJ databases">
        <title>Genomic Encyclopedia of Type Strains, Phase IV (KMG-IV): sequencing the most valuable type-strain genomes for metagenomic binning, comparative biology and taxonomic classification.</title>
        <authorList>
            <person name="Goeker M."/>
        </authorList>
    </citation>
    <scope>NUCLEOTIDE SEQUENCE [LARGE SCALE GENOMIC DNA]</scope>
    <source>
        <strain evidence="2 3">DSM 102940</strain>
    </source>
</reference>
<dbReference type="InterPro" id="IPR015943">
    <property type="entry name" value="WD40/YVTN_repeat-like_dom_sf"/>
</dbReference>
<dbReference type="PROSITE" id="PS51257">
    <property type="entry name" value="PROKAR_LIPOPROTEIN"/>
    <property type="match status" value="1"/>
</dbReference>
<protein>
    <recommendedName>
        <fullName evidence="4">Pyrroloquinoline-quinone binding quinoprotein</fullName>
    </recommendedName>
</protein>
<dbReference type="EMBL" id="SLWV01000034">
    <property type="protein sequence ID" value="TCO69143.1"/>
    <property type="molecule type" value="Genomic_DNA"/>
</dbReference>
<dbReference type="InterPro" id="IPR011047">
    <property type="entry name" value="Quinoprotein_ADH-like_sf"/>
</dbReference>
<comment type="caution">
    <text evidence="2">The sequence shown here is derived from an EMBL/GenBank/DDBJ whole genome shotgun (WGS) entry which is preliminary data.</text>
</comment>
<gene>
    <name evidence="2" type="ORF">EV214_1343</name>
</gene>
<dbReference type="OrthoDB" id="2428465at2"/>
<evidence type="ECO:0000313" key="2">
    <source>
        <dbReference type="EMBL" id="TCO69143.1"/>
    </source>
</evidence>
<sequence>MKCRVIKMCVYILIILLLAGCSDSASSDKDIAPIEIPKENKIELVEKWANQLDSPLMQCVVENNLVYIITEEMCIYVINLDDGEVLHSFKLDINKHNSSSISIYDGLLAIGFSSNKIIVVDTDSEKIKRVIRGHIYNVCIYKDILMYWDFPSESIIAININTSEEIWRVGGNRAEHGMIDLFTFEDKYFMWGKKPFFIQYDPKTGQGIKKYAYEEKGWFKDGNIDHLYEKITTPMDDSKLENIFNRKLLGLLKTTTPVDISFMYGDTLYFYGKDTQLDWEIKFPFEERIDIEWRDYIFIAAEKDKVLLFDLTNKEVLWSKDYTISRRPYMFIYEDMFVFPGVDGTLRAYDLSPLKKNE</sequence>
<accession>A0A4R2K745</accession>
<dbReference type="Gene3D" id="2.130.10.10">
    <property type="entry name" value="YVTN repeat-like/Quinoprotein amine dehydrogenase"/>
    <property type="match status" value="1"/>
</dbReference>